<dbReference type="EMBL" id="GGEC01084354">
    <property type="protein sequence ID" value="MBX64838.1"/>
    <property type="molecule type" value="Transcribed_RNA"/>
</dbReference>
<evidence type="ECO:0000256" key="1">
    <source>
        <dbReference type="SAM" id="MobiDB-lite"/>
    </source>
</evidence>
<sequence length="24" mass="2820">MNLRGLADLFHASSPSPVPRRRRW</sequence>
<reference evidence="2" key="1">
    <citation type="submission" date="2018-02" db="EMBL/GenBank/DDBJ databases">
        <title>Rhizophora mucronata_Transcriptome.</title>
        <authorList>
            <person name="Meera S.P."/>
            <person name="Sreeshan A."/>
            <person name="Augustine A."/>
        </authorList>
    </citation>
    <scope>NUCLEOTIDE SEQUENCE</scope>
    <source>
        <tissue evidence="2">Leaf</tissue>
    </source>
</reference>
<evidence type="ECO:0000313" key="2">
    <source>
        <dbReference type="EMBL" id="MBX64838.1"/>
    </source>
</evidence>
<accession>A0A2P2QCW5</accession>
<dbReference type="AlphaFoldDB" id="A0A2P2QCW5"/>
<organism evidence="2">
    <name type="scientific">Rhizophora mucronata</name>
    <name type="common">Asiatic mangrove</name>
    <dbReference type="NCBI Taxonomy" id="61149"/>
    <lineage>
        <taxon>Eukaryota</taxon>
        <taxon>Viridiplantae</taxon>
        <taxon>Streptophyta</taxon>
        <taxon>Embryophyta</taxon>
        <taxon>Tracheophyta</taxon>
        <taxon>Spermatophyta</taxon>
        <taxon>Magnoliopsida</taxon>
        <taxon>eudicotyledons</taxon>
        <taxon>Gunneridae</taxon>
        <taxon>Pentapetalae</taxon>
        <taxon>rosids</taxon>
        <taxon>fabids</taxon>
        <taxon>Malpighiales</taxon>
        <taxon>Rhizophoraceae</taxon>
        <taxon>Rhizophora</taxon>
    </lineage>
</organism>
<protein>
    <submittedName>
        <fullName evidence="2">Uncharacterized protein</fullName>
    </submittedName>
</protein>
<proteinExistence type="predicted"/>
<name>A0A2P2QCW5_RHIMU</name>
<feature type="region of interest" description="Disordered" evidence="1">
    <location>
        <begin position="1"/>
        <end position="24"/>
    </location>
</feature>